<dbReference type="Proteomes" id="UP001221898">
    <property type="component" value="Unassembled WGS sequence"/>
</dbReference>
<sequence>MRAPGGLGCDTRSCHGDRRLGGWTHRRPFARIQPRCAVATATPECDSPSRLAHLLTGLTPGPLAAWRPQLFPWFILSPVNLAARSRNDNKCPPARLLCMLEQGCYVMCCFVPAETSWERTF</sequence>
<dbReference type="AlphaFoldDB" id="A0AAD7SRA7"/>
<evidence type="ECO:0000313" key="2">
    <source>
        <dbReference type="Proteomes" id="UP001221898"/>
    </source>
</evidence>
<accession>A0AAD7SRA7</accession>
<name>A0AAD7SRA7_9TELE</name>
<dbReference type="EMBL" id="JAINUG010000039">
    <property type="protein sequence ID" value="KAJ8407330.1"/>
    <property type="molecule type" value="Genomic_DNA"/>
</dbReference>
<keyword evidence="2" id="KW-1185">Reference proteome</keyword>
<reference evidence="1" key="1">
    <citation type="journal article" date="2023" name="Science">
        <title>Genome structures resolve the early diversification of teleost fishes.</title>
        <authorList>
            <person name="Parey E."/>
            <person name="Louis A."/>
            <person name="Montfort J."/>
            <person name="Bouchez O."/>
            <person name="Roques C."/>
            <person name="Iampietro C."/>
            <person name="Lluch J."/>
            <person name="Castinel A."/>
            <person name="Donnadieu C."/>
            <person name="Desvignes T."/>
            <person name="Floi Bucao C."/>
            <person name="Jouanno E."/>
            <person name="Wen M."/>
            <person name="Mejri S."/>
            <person name="Dirks R."/>
            <person name="Jansen H."/>
            <person name="Henkel C."/>
            <person name="Chen W.J."/>
            <person name="Zahm M."/>
            <person name="Cabau C."/>
            <person name="Klopp C."/>
            <person name="Thompson A.W."/>
            <person name="Robinson-Rechavi M."/>
            <person name="Braasch I."/>
            <person name="Lecointre G."/>
            <person name="Bobe J."/>
            <person name="Postlethwait J.H."/>
            <person name="Berthelot C."/>
            <person name="Roest Crollius H."/>
            <person name="Guiguen Y."/>
        </authorList>
    </citation>
    <scope>NUCLEOTIDE SEQUENCE</scope>
    <source>
        <strain evidence="1">NC1722</strain>
    </source>
</reference>
<proteinExistence type="predicted"/>
<evidence type="ECO:0000313" key="1">
    <source>
        <dbReference type="EMBL" id="KAJ8407330.1"/>
    </source>
</evidence>
<gene>
    <name evidence="1" type="ORF">AAFF_G00279040</name>
</gene>
<organism evidence="1 2">
    <name type="scientific">Aldrovandia affinis</name>
    <dbReference type="NCBI Taxonomy" id="143900"/>
    <lineage>
        <taxon>Eukaryota</taxon>
        <taxon>Metazoa</taxon>
        <taxon>Chordata</taxon>
        <taxon>Craniata</taxon>
        <taxon>Vertebrata</taxon>
        <taxon>Euteleostomi</taxon>
        <taxon>Actinopterygii</taxon>
        <taxon>Neopterygii</taxon>
        <taxon>Teleostei</taxon>
        <taxon>Notacanthiformes</taxon>
        <taxon>Halosauridae</taxon>
        <taxon>Aldrovandia</taxon>
    </lineage>
</organism>
<comment type="caution">
    <text evidence="1">The sequence shown here is derived from an EMBL/GenBank/DDBJ whole genome shotgun (WGS) entry which is preliminary data.</text>
</comment>
<protein>
    <submittedName>
        <fullName evidence="1">Uncharacterized protein</fullName>
    </submittedName>
</protein>